<evidence type="ECO:0000313" key="6">
    <source>
        <dbReference type="Proteomes" id="UP000298663"/>
    </source>
</evidence>
<gene>
    <name evidence="5" type="ORF">L596_028163</name>
</gene>
<dbReference type="GO" id="GO:0005730">
    <property type="term" value="C:nucleolus"/>
    <property type="evidence" value="ECO:0007669"/>
    <property type="project" value="TreeGrafter"/>
</dbReference>
<dbReference type="InterPro" id="IPR018034">
    <property type="entry name" value="Kri1"/>
</dbReference>
<feature type="compositionally biased region" description="Basic residues" evidence="3">
    <location>
        <begin position="233"/>
        <end position="242"/>
    </location>
</feature>
<comment type="caution">
    <text evidence="5">The sequence shown here is derived from an EMBL/GenBank/DDBJ whole genome shotgun (WGS) entry which is preliminary data.</text>
</comment>
<feature type="compositionally biased region" description="Basic and acidic residues" evidence="3">
    <location>
        <begin position="164"/>
        <end position="183"/>
    </location>
</feature>
<reference evidence="5 6" key="2">
    <citation type="journal article" date="2019" name="G3 (Bethesda)">
        <title>Hybrid Assembly of the Genome of the Entomopathogenic Nematode Steinernema carpocapsae Identifies the X-Chromosome.</title>
        <authorList>
            <person name="Serra L."/>
            <person name="Macchietto M."/>
            <person name="Macias-Munoz A."/>
            <person name="McGill C.J."/>
            <person name="Rodriguez I.M."/>
            <person name="Rodriguez B."/>
            <person name="Murad R."/>
            <person name="Mortazavi A."/>
        </authorList>
    </citation>
    <scope>NUCLEOTIDE SEQUENCE [LARGE SCALE GENOMIC DNA]</scope>
    <source>
        <strain evidence="5 6">ALL</strain>
    </source>
</reference>
<dbReference type="STRING" id="34508.A0A4U5LXN8"/>
<feature type="compositionally biased region" description="Basic and acidic residues" evidence="3">
    <location>
        <begin position="267"/>
        <end position="280"/>
    </location>
</feature>
<dbReference type="EMBL" id="AZBU02000011">
    <property type="protein sequence ID" value="TKR60990.1"/>
    <property type="molecule type" value="Genomic_DNA"/>
</dbReference>
<organism evidence="5 6">
    <name type="scientific">Steinernema carpocapsae</name>
    <name type="common">Entomopathogenic nematode</name>
    <dbReference type="NCBI Taxonomy" id="34508"/>
    <lineage>
        <taxon>Eukaryota</taxon>
        <taxon>Metazoa</taxon>
        <taxon>Ecdysozoa</taxon>
        <taxon>Nematoda</taxon>
        <taxon>Chromadorea</taxon>
        <taxon>Rhabditida</taxon>
        <taxon>Tylenchina</taxon>
        <taxon>Panagrolaimomorpha</taxon>
        <taxon>Strongyloidoidea</taxon>
        <taxon>Steinernematidae</taxon>
        <taxon>Steinernema</taxon>
    </lineage>
</organism>
<comment type="similarity">
    <text evidence="1">Belongs to the KRI1 family.</text>
</comment>
<protein>
    <recommendedName>
        <fullName evidence="2">Protein KRI1 homolog</fullName>
    </recommendedName>
</protein>
<dbReference type="AlphaFoldDB" id="A0A4U5LXN8"/>
<name>A0A4U5LXN8_STECR</name>
<feature type="compositionally biased region" description="Acidic residues" evidence="3">
    <location>
        <begin position="217"/>
        <end position="227"/>
    </location>
</feature>
<dbReference type="GO" id="GO:0000447">
    <property type="term" value="P:endonucleolytic cleavage in ITS1 to separate SSU-rRNA from 5.8S rRNA and LSU-rRNA from tricistronic rRNA transcript (SSU-rRNA, 5.8S rRNA, LSU-rRNA)"/>
    <property type="evidence" value="ECO:0007669"/>
    <property type="project" value="TreeGrafter"/>
</dbReference>
<evidence type="ECO:0000256" key="2">
    <source>
        <dbReference type="ARBA" id="ARBA00017294"/>
    </source>
</evidence>
<dbReference type="GO" id="GO:0030686">
    <property type="term" value="C:90S preribosome"/>
    <property type="evidence" value="ECO:0007669"/>
    <property type="project" value="TreeGrafter"/>
</dbReference>
<dbReference type="OrthoDB" id="10252032at2759"/>
<feature type="region of interest" description="Disordered" evidence="3">
    <location>
        <begin position="1"/>
        <end position="90"/>
    </location>
</feature>
<dbReference type="Pfam" id="PF12936">
    <property type="entry name" value="Kri1_C"/>
    <property type="match status" value="1"/>
</dbReference>
<feature type="compositionally biased region" description="Basic and acidic residues" evidence="3">
    <location>
        <begin position="295"/>
        <end position="312"/>
    </location>
</feature>
<accession>A0A4U5LXN8</accession>
<feature type="region of interest" description="Disordered" evidence="3">
    <location>
        <begin position="160"/>
        <end position="312"/>
    </location>
</feature>
<evidence type="ECO:0000256" key="3">
    <source>
        <dbReference type="SAM" id="MobiDB-lite"/>
    </source>
</evidence>
<evidence type="ECO:0000256" key="1">
    <source>
        <dbReference type="ARBA" id="ARBA00007473"/>
    </source>
</evidence>
<dbReference type="PANTHER" id="PTHR14490:SF5">
    <property type="entry name" value="PROTEIN KRI1 HOMOLOG"/>
    <property type="match status" value="1"/>
</dbReference>
<feature type="compositionally biased region" description="Basic residues" evidence="3">
    <location>
        <begin position="285"/>
        <end position="294"/>
    </location>
</feature>
<dbReference type="InterPro" id="IPR024626">
    <property type="entry name" value="Kri1-like_C"/>
</dbReference>
<feature type="compositionally biased region" description="Basic and acidic residues" evidence="3">
    <location>
        <begin position="1"/>
        <end position="11"/>
    </location>
</feature>
<keyword evidence="6" id="KW-1185">Reference proteome</keyword>
<dbReference type="Proteomes" id="UP000298663">
    <property type="component" value="Unassembled WGS sequence"/>
</dbReference>
<reference evidence="5 6" key="1">
    <citation type="journal article" date="2015" name="Genome Biol.">
        <title>Comparative genomics of Steinernema reveals deeply conserved gene regulatory networks.</title>
        <authorList>
            <person name="Dillman A.R."/>
            <person name="Macchietto M."/>
            <person name="Porter C.F."/>
            <person name="Rogers A."/>
            <person name="Williams B."/>
            <person name="Antoshechkin I."/>
            <person name="Lee M.M."/>
            <person name="Goodwin Z."/>
            <person name="Lu X."/>
            <person name="Lewis E.E."/>
            <person name="Goodrich-Blair H."/>
            <person name="Stock S.P."/>
            <person name="Adams B.J."/>
            <person name="Sternberg P.W."/>
            <person name="Mortazavi A."/>
        </authorList>
    </citation>
    <scope>NUCLEOTIDE SEQUENCE [LARGE SCALE GENOMIC DNA]</scope>
    <source>
        <strain evidence="5 6">ALL</strain>
    </source>
</reference>
<proteinExistence type="inferred from homology"/>
<evidence type="ECO:0000313" key="5">
    <source>
        <dbReference type="EMBL" id="TKR60990.1"/>
    </source>
</evidence>
<feature type="compositionally biased region" description="Basic and acidic residues" evidence="3">
    <location>
        <begin position="243"/>
        <end position="259"/>
    </location>
</feature>
<sequence>MKEIYSDKYYENDDVEDEEKPEFSDMSDVDSDGDDNYDDMEIGTKPVVDSEEEEAEAPEAAPSSTSHFREKKEGRRRKKRNSKFADAVKREKPLFDPKEKTFEEYFNEYYSLDYEDILGDTRTKFHYRPVPANSFGLTVDEILTTEDKRLNAWVSLRKATQYRTEQEESFDQRAYERKAQNAEKKHKILSDLPQKPKANVGPQQEDKPAKTGPNEEPAQEQETEAGDVEEKTGKKRRRRNKNKNAEQEGDTEAKDVEAKEELEEVKEEAKEALKKAKDAASQKSARTRKRKHKSHEGGKGMKRPEELENISDERLQAYGLNPKKFVNKFHHQKKRKQEQQMA</sequence>
<feature type="domain" description="Kri1-like C-terminal" evidence="4">
    <location>
        <begin position="100"/>
        <end position="187"/>
    </location>
</feature>
<evidence type="ECO:0000259" key="4">
    <source>
        <dbReference type="Pfam" id="PF12936"/>
    </source>
</evidence>
<feature type="compositionally biased region" description="Acidic residues" evidence="3">
    <location>
        <begin position="12"/>
        <end position="41"/>
    </location>
</feature>
<dbReference type="PANTHER" id="PTHR14490">
    <property type="entry name" value="ZINC FINGER, ZZ TYPE"/>
    <property type="match status" value="1"/>
</dbReference>